<dbReference type="SUPFAM" id="SSF56801">
    <property type="entry name" value="Acetyl-CoA synthetase-like"/>
    <property type="match status" value="1"/>
</dbReference>
<feature type="domain" description="AMP-dependent synthetase/ligase" evidence="1">
    <location>
        <begin position="2"/>
        <end position="81"/>
    </location>
</feature>
<comment type="caution">
    <text evidence="2">The sequence shown here is derived from an EMBL/GenBank/DDBJ whole genome shotgun (WGS) entry which is preliminary data.</text>
</comment>
<dbReference type="Proteomes" id="UP000530928">
    <property type="component" value="Unassembled WGS sequence"/>
</dbReference>
<dbReference type="AlphaFoldDB" id="A0A7W0CMM2"/>
<dbReference type="EMBL" id="JACDUR010000005">
    <property type="protein sequence ID" value="MBA2893952.1"/>
    <property type="molecule type" value="Genomic_DNA"/>
</dbReference>
<evidence type="ECO:0000259" key="1">
    <source>
        <dbReference type="Pfam" id="PF00501"/>
    </source>
</evidence>
<gene>
    <name evidence="2" type="ORF">HNR30_005313</name>
</gene>
<proteinExistence type="predicted"/>
<dbReference type="Pfam" id="PF00501">
    <property type="entry name" value="AMP-binding"/>
    <property type="match status" value="1"/>
</dbReference>
<keyword evidence="3" id="KW-1185">Reference proteome</keyword>
<reference evidence="2 3" key="1">
    <citation type="submission" date="2020-07" db="EMBL/GenBank/DDBJ databases">
        <title>Genomic Encyclopedia of Type Strains, Phase IV (KMG-IV): sequencing the most valuable type-strain genomes for metagenomic binning, comparative biology and taxonomic classification.</title>
        <authorList>
            <person name="Goeker M."/>
        </authorList>
    </citation>
    <scope>NUCLEOTIDE SEQUENCE [LARGE SCALE GENOMIC DNA]</scope>
    <source>
        <strain evidence="2 3">DSM 45533</strain>
    </source>
</reference>
<dbReference type="Gene3D" id="3.40.50.980">
    <property type="match status" value="1"/>
</dbReference>
<sequence>MDRVVAVDPGTGLPLTEAQLDAWTVAAVLRLRKRGVREGDAVLICLPTGTDLLVAVNAVIALGAVAMPLAYPPSPEAVHGVAARVMISDRPELAEESRVRVVVSPHELAG</sequence>
<dbReference type="InterPro" id="IPR000873">
    <property type="entry name" value="AMP-dep_synth/lig_dom"/>
</dbReference>
<dbReference type="RefSeq" id="WP_181612696.1">
    <property type="nucleotide sequence ID" value="NZ_BAABAM010000005.1"/>
</dbReference>
<name>A0A7W0CMM2_9ACTN</name>
<organism evidence="2 3">
    <name type="scientific">Nonomuraea soli</name>
    <dbReference type="NCBI Taxonomy" id="1032476"/>
    <lineage>
        <taxon>Bacteria</taxon>
        <taxon>Bacillati</taxon>
        <taxon>Actinomycetota</taxon>
        <taxon>Actinomycetes</taxon>
        <taxon>Streptosporangiales</taxon>
        <taxon>Streptosporangiaceae</taxon>
        <taxon>Nonomuraea</taxon>
    </lineage>
</organism>
<dbReference type="GO" id="GO:0016874">
    <property type="term" value="F:ligase activity"/>
    <property type="evidence" value="ECO:0007669"/>
    <property type="project" value="UniProtKB-KW"/>
</dbReference>
<evidence type="ECO:0000313" key="3">
    <source>
        <dbReference type="Proteomes" id="UP000530928"/>
    </source>
</evidence>
<keyword evidence="2" id="KW-0436">Ligase</keyword>
<protein>
    <submittedName>
        <fullName evidence="2">Acyl-coenzyme A synthetase/AMP-(Fatty) acid ligase</fullName>
    </submittedName>
</protein>
<accession>A0A7W0CMM2</accession>
<evidence type="ECO:0000313" key="2">
    <source>
        <dbReference type="EMBL" id="MBA2893952.1"/>
    </source>
</evidence>